<dbReference type="SUPFAM" id="SSF52172">
    <property type="entry name" value="CheY-like"/>
    <property type="match status" value="1"/>
</dbReference>
<protein>
    <submittedName>
        <fullName evidence="4">Response regulator transcription factor</fullName>
    </submittedName>
</protein>
<evidence type="ECO:0000259" key="3">
    <source>
        <dbReference type="PROSITE" id="PS50930"/>
    </source>
</evidence>
<dbReference type="InterPro" id="IPR046947">
    <property type="entry name" value="LytR-like"/>
</dbReference>
<proteinExistence type="predicted"/>
<feature type="modified residue" description="4-aspartylphosphate" evidence="1">
    <location>
        <position position="53"/>
    </location>
</feature>
<dbReference type="PROSITE" id="PS50110">
    <property type="entry name" value="RESPONSE_REGULATORY"/>
    <property type="match status" value="1"/>
</dbReference>
<dbReference type="PANTHER" id="PTHR37299:SF1">
    <property type="entry name" value="STAGE 0 SPORULATION PROTEIN A HOMOLOG"/>
    <property type="match status" value="1"/>
</dbReference>
<name>A0A927GCR0_9BACT</name>
<dbReference type="GO" id="GO:0003677">
    <property type="term" value="F:DNA binding"/>
    <property type="evidence" value="ECO:0007669"/>
    <property type="project" value="InterPro"/>
</dbReference>
<accession>A0A927GCR0</accession>
<reference evidence="4" key="1">
    <citation type="submission" date="2020-09" db="EMBL/GenBank/DDBJ databases">
        <authorList>
            <person name="Kim M.K."/>
        </authorList>
    </citation>
    <scope>NUCLEOTIDE SEQUENCE</scope>
    <source>
        <strain evidence="4">BT704</strain>
    </source>
</reference>
<dbReference type="GO" id="GO:0000156">
    <property type="term" value="F:phosphorelay response regulator activity"/>
    <property type="evidence" value="ECO:0007669"/>
    <property type="project" value="InterPro"/>
</dbReference>
<dbReference type="Gene3D" id="3.40.50.2300">
    <property type="match status" value="1"/>
</dbReference>
<dbReference type="Pfam" id="PF00072">
    <property type="entry name" value="Response_reg"/>
    <property type="match status" value="1"/>
</dbReference>
<feature type="domain" description="Response regulatory" evidence="2">
    <location>
        <begin position="2"/>
        <end position="113"/>
    </location>
</feature>
<keyword evidence="1" id="KW-0597">Phosphoprotein</keyword>
<dbReference type="SMART" id="SM00850">
    <property type="entry name" value="LytTR"/>
    <property type="match status" value="1"/>
</dbReference>
<dbReference type="InterPro" id="IPR011006">
    <property type="entry name" value="CheY-like_superfamily"/>
</dbReference>
<dbReference type="EMBL" id="JACXAA010000002">
    <property type="protein sequence ID" value="MBD2752919.1"/>
    <property type="molecule type" value="Genomic_DNA"/>
</dbReference>
<feature type="domain" description="HTH LytTR-type" evidence="3">
    <location>
        <begin position="133"/>
        <end position="207"/>
    </location>
</feature>
<comment type="caution">
    <text evidence="4">The sequence shown here is derived from an EMBL/GenBank/DDBJ whole genome shotgun (WGS) entry which is preliminary data.</text>
</comment>
<evidence type="ECO:0000256" key="1">
    <source>
        <dbReference type="PROSITE-ProRule" id="PRU00169"/>
    </source>
</evidence>
<evidence type="ECO:0000313" key="5">
    <source>
        <dbReference type="Proteomes" id="UP000653797"/>
    </source>
</evidence>
<evidence type="ECO:0000259" key="2">
    <source>
        <dbReference type="PROSITE" id="PS50110"/>
    </source>
</evidence>
<sequence length="232" mass="26752">MKAIALDDERPALDVIDAFCRRIDSVELVQLFTRTGETRLYLETHPVDLLFLDINMPRESGLAFYKTISQQPLVIFTTAYSEFAAESYEIEAVDYLLKPYTFERFEKAVQRAQIRWRSQRQTDGGDGADQVNLYFRVDHGLVKITAADILFIEGLDNYLKIHLSGRQPLVLRLTLKAILDQLPAKNFLRVHRSFIVALDKIQAIRSKMILIGDEEIPIGSSYEKDFFSLFIR</sequence>
<organism evidence="4 5">
    <name type="scientific">Spirosoma validum</name>
    <dbReference type="NCBI Taxonomy" id="2771355"/>
    <lineage>
        <taxon>Bacteria</taxon>
        <taxon>Pseudomonadati</taxon>
        <taxon>Bacteroidota</taxon>
        <taxon>Cytophagia</taxon>
        <taxon>Cytophagales</taxon>
        <taxon>Cytophagaceae</taxon>
        <taxon>Spirosoma</taxon>
    </lineage>
</organism>
<dbReference type="Proteomes" id="UP000653797">
    <property type="component" value="Unassembled WGS sequence"/>
</dbReference>
<gene>
    <name evidence="4" type="ORF">IC230_08465</name>
</gene>
<dbReference type="InterPro" id="IPR001789">
    <property type="entry name" value="Sig_transdc_resp-reg_receiver"/>
</dbReference>
<dbReference type="RefSeq" id="WP_191038531.1">
    <property type="nucleotide sequence ID" value="NZ_JACXAA010000002.1"/>
</dbReference>
<keyword evidence="5" id="KW-1185">Reference proteome</keyword>
<dbReference type="Gene3D" id="2.40.50.1020">
    <property type="entry name" value="LytTr DNA-binding domain"/>
    <property type="match status" value="1"/>
</dbReference>
<dbReference type="InterPro" id="IPR007492">
    <property type="entry name" value="LytTR_DNA-bd_dom"/>
</dbReference>
<dbReference type="AlphaFoldDB" id="A0A927GCR0"/>
<dbReference type="PANTHER" id="PTHR37299">
    <property type="entry name" value="TRANSCRIPTIONAL REGULATOR-RELATED"/>
    <property type="match status" value="1"/>
</dbReference>
<dbReference type="PROSITE" id="PS50930">
    <property type="entry name" value="HTH_LYTTR"/>
    <property type="match status" value="1"/>
</dbReference>
<dbReference type="Pfam" id="PF04397">
    <property type="entry name" value="LytTR"/>
    <property type="match status" value="1"/>
</dbReference>
<dbReference type="SMART" id="SM00448">
    <property type="entry name" value="REC"/>
    <property type="match status" value="1"/>
</dbReference>
<evidence type="ECO:0000313" key="4">
    <source>
        <dbReference type="EMBL" id="MBD2752919.1"/>
    </source>
</evidence>